<comment type="caution">
    <text evidence="2">The sequence shown here is derived from an EMBL/GenBank/DDBJ whole genome shotgun (WGS) entry which is preliminary data.</text>
</comment>
<dbReference type="InterPro" id="IPR003607">
    <property type="entry name" value="HD/PDEase_dom"/>
</dbReference>
<evidence type="ECO:0000259" key="1">
    <source>
        <dbReference type="SMART" id="SM00471"/>
    </source>
</evidence>
<proteinExistence type="predicted"/>
<name>A0A1G2DYU8_9BACT</name>
<dbReference type="GO" id="GO:0008893">
    <property type="term" value="F:guanosine-3',5'-bis(diphosphate) 3'-diphosphatase activity"/>
    <property type="evidence" value="ECO:0007669"/>
    <property type="project" value="TreeGrafter"/>
</dbReference>
<sequence>MAIAVSAHEGQMRKEADVPYIVHPVSVALVLARNGFPDTFVAAALVHDVVEDTSVSLEELRSLLGDEVANIVAPVTHDDTLPWEEKKRAYIEEVRKASLGAKAISLADKISNAHSLLAAYKVQGSAIWKHFNAGREKKLWFEHAMLDMYRETWEHPMVEEYALLVSEMDALE</sequence>
<evidence type="ECO:0000313" key="3">
    <source>
        <dbReference type="Proteomes" id="UP000178106"/>
    </source>
</evidence>
<dbReference type="Proteomes" id="UP000178106">
    <property type="component" value="Unassembled WGS sequence"/>
</dbReference>
<dbReference type="Pfam" id="PF13328">
    <property type="entry name" value="HD_4"/>
    <property type="match status" value="1"/>
</dbReference>
<reference evidence="2 3" key="1">
    <citation type="journal article" date="2016" name="Nat. Commun.">
        <title>Thousands of microbial genomes shed light on interconnected biogeochemical processes in an aquifer system.</title>
        <authorList>
            <person name="Anantharaman K."/>
            <person name="Brown C.T."/>
            <person name="Hug L.A."/>
            <person name="Sharon I."/>
            <person name="Castelle C.J."/>
            <person name="Probst A.J."/>
            <person name="Thomas B.C."/>
            <person name="Singh A."/>
            <person name="Wilkins M.J."/>
            <person name="Karaoz U."/>
            <person name="Brodie E.L."/>
            <person name="Williams K.H."/>
            <person name="Hubbard S.S."/>
            <person name="Banfield J.F."/>
        </authorList>
    </citation>
    <scope>NUCLEOTIDE SEQUENCE [LARGE SCALE GENOMIC DNA]</scope>
</reference>
<gene>
    <name evidence="2" type="ORF">A2494_02585</name>
</gene>
<dbReference type="PANTHER" id="PTHR46246:SF1">
    <property type="entry name" value="GUANOSINE-3',5'-BIS(DIPHOSPHATE) 3'-PYROPHOSPHOHYDROLASE MESH1"/>
    <property type="match status" value="1"/>
</dbReference>
<organism evidence="2 3">
    <name type="scientific">Candidatus Lloydbacteria bacterium RIFOXYC12_FULL_46_25</name>
    <dbReference type="NCBI Taxonomy" id="1798670"/>
    <lineage>
        <taxon>Bacteria</taxon>
        <taxon>Candidatus Lloydiibacteriota</taxon>
    </lineage>
</organism>
<protein>
    <recommendedName>
        <fullName evidence="1">HD/PDEase domain-containing protein</fullName>
    </recommendedName>
</protein>
<evidence type="ECO:0000313" key="2">
    <source>
        <dbReference type="EMBL" id="OGZ18552.1"/>
    </source>
</evidence>
<feature type="domain" description="HD/PDEase" evidence="1">
    <location>
        <begin position="16"/>
        <end position="122"/>
    </location>
</feature>
<dbReference type="AlphaFoldDB" id="A0A1G2DYU8"/>
<dbReference type="SMART" id="SM00471">
    <property type="entry name" value="HDc"/>
    <property type="match status" value="1"/>
</dbReference>
<dbReference type="EMBL" id="MHLU01000085">
    <property type="protein sequence ID" value="OGZ18552.1"/>
    <property type="molecule type" value="Genomic_DNA"/>
</dbReference>
<accession>A0A1G2DYU8</accession>
<dbReference type="PANTHER" id="PTHR46246">
    <property type="entry name" value="GUANOSINE-3',5'-BIS(DIPHOSPHATE) 3'-PYROPHOSPHOHYDROLASE MESH1"/>
    <property type="match status" value="1"/>
</dbReference>
<dbReference type="Gene3D" id="1.10.3210.10">
    <property type="entry name" value="Hypothetical protein af1432"/>
    <property type="match status" value="1"/>
</dbReference>
<dbReference type="InterPro" id="IPR052194">
    <property type="entry name" value="MESH1"/>
</dbReference>
<dbReference type="SUPFAM" id="SSF109604">
    <property type="entry name" value="HD-domain/PDEase-like"/>
    <property type="match status" value="1"/>
</dbReference>